<accession>A0AA41QBG4</accession>
<name>A0AA41QBG4_9ACTN</name>
<evidence type="ECO:0000313" key="2">
    <source>
        <dbReference type="Proteomes" id="UP001165378"/>
    </source>
</evidence>
<evidence type="ECO:0000313" key="1">
    <source>
        <dbReference type="EMBL" id="MCF2533712.1"/>
    </source>
</evidence>
<organism evidence="1 2">
    <name type="scientific">Yinghuangia soli</name>
    <dbReference type="NCBI Taxonomy" id="2908204"/>
    <lineage>
        <taxon>Bacteria</taxon>
        <taxon>Bacillati</taxon>
        <taxon>Actinomycetota</taxon>
        <taxon>Actinomycetes</taxon>
        <taxon>Kitasatosporales</taxon>
        <taxon>Streptomycetaceae</taxon>
        <taxon>Yinghuangia</taxon>
    </lineage>
</organism>
<protein>
    <submittedName>
        <fullName evidence="1">Uncharacterized protein</fullName>
    </submittedName>
</protein>
<dbReference type="Proteomes" id="UP001165378">
    <property type="component" value="Unassembled WGS sequence"/>
</dbReference>
<gene>
    <name evidence="1" type="ORF">LZ495_41730</name>
</gene>
<dbReference type="RefSeq" id="WP_235058479.1">
    <property type="nucleotide sequence ID" value="NZ_JAKFHA010000057.1"/>
</dbReference>
<reference evidence="1" key="1">
    <citation type="submission" date="2022-01" db="EMBL/GenBank/DDBJ databases">
        <title>Genome-Based Taxonomic Classification of the Phylum Actinobacteria.</title>
        <authorList>
            <person name="Gao Y."/>
        </authorList>
    </citation>
    <scope>NUCLEOTIDE SEQUENCE</scope>
    <source>
        <strain evidence="1">KLBMP 8922</strain>
    </source>
</reference>
<comment type="caution">
    <text evidence="1">The sequence shown here is derived from an EMBL/GenBank/DDBJ whole genome shotgun (WGS) entry which is preliminary data.</text>
</comment>
<proteinExistence type="predicted"/>
<sequence length="93" mass="10650">MTPNTLAGLLVLALPVGYALLCWLSPFAACRFCDGTGNHVSWWERRQARTNPNHKPKRRIRKPCRRCKGTGARLRIGRRIHNAGRRLHHDGTR</sequence>
<dbReference type="EMBL" id="JAKFHA010000057">
    <property type="protein sequence ID" value="MCF2533712.1"/>
    <property type="molecule type" value="Genomic_DNA"/>
</dbReference>
<keyword evidence="2" id="KW-1185">Reference proteome</keyword>
<dbReference type="AlphaFoldDB" id="A0AA41QBG4"/>